<name>A0A1B6GAV8_9HEMI</name>
<proteinExistence type="predicted"/>
<dbReference type="AlphaFoldDB" id="A0A1B6GAV8"/>
<reference evidence="1" key="1">
    <citation type="submission" date="2015-11" db="EMBL/GenBank/DDBJ databases">
        <title>De novo transcriptome assembly of four potential Pierce s Disease insect vectors from Arizona vineyards.</title>
        <authorList>
            <person name="Tassone E.E."/>
        </authorList>
    </citation>
    <scope>NUCLEOTIDE SEQUENCE</scope>
</reference>
<gene>
    <name evidence="1" type="ORF">g.19409</name>
</gene>
<evidence type="ECO:0000313" key="1">
    <source>
        <dbReference type="EMBL" id="JAS59565.1"/>
    </source>
</evidence>
<organism evidence="1">
    <name type="scientific">Cuerna arida</name>
    <dbReference type="NCBI Taxonomy" id="1464854"/>
    <lineage>
        <taxon>Eukaryota</taxon>
        <taxon>Metazoa</taxon>
        <taxon>Ecdysozoa</taxon>
        <taxon>Arthropoda</taxon>
        <taxon>Hexapoda</taxon>
        <taxon>Insecta</taxon>
        <taxon>Pterygota</taxon>
        <taxon>Neoptera</taxon>
        <taxon>Paraneoptera</taxon>
        <taxon>Hemiptera</taxon>
        <taxon>Auchenorrhyncha</taxon>
        <taxon>Membracoidea</taxon>
        <taxon>Cicadellidae</taxon>
        <taxon>Cicadellinae</taxon>
        <taxon>Proconiini</taxon>
        <taxon>Cuerna</taxon>
    </lineage>
</organism>
<accession>A0A1B6GAV8</accession>
<dbReference type="EMBL" id="GECZ01010204">
    <property type="protein sequence ID" value="JAS59565.1"/>
    <property type="molecule type" value="Transcribed_RNA"/>
</dbReference>
<sequence>MAKFSNNTKTLSSRFPKKEINVKIKSNKKFSIDKGCVISVDTVFGKNAVAIKRSKINSDVKITDLQSTKGSKFRKKIADKTQSIANKTTFVLQFSPELSASFVICLKQMALIVTTKVLIIKIGNEY</sequence>
<protein>
    <submittedName>
        <fullName evidence="1">Uncharacterized protein</fullName>
    </submittedName>
</protein>